<evidence type="ECO:0000313" key="2">
    <source>
        <dbReference type="Proteomes" id="UP000887569"/>
    </source>
</evidence>
<organism evidence="2 3">
    <name type="scientific">Parascaris univalens</name>
    <name type="common">Nematode worm</name>
    <dbReference type="NCBI Taxonomy" id="6257"/>
    <lineage>
        <taxon>Eukaryota</taxon>
        <taxon>Metazoa</taxon>
        <taxon>Ecdysozoa</taxon>
        <taxon>Nematoda</taxon>
        <taxon>Chromadorea</taxon>
        <taxon>Rhabditida</taxon>
        <taxon>Spirurina</taxon>
        <taxon>Ascaridomorpha</taxon>
        <taxon>Ascaridoidea</taxon>
        <taxon>Ascarididae</taxon>
        <taxon>Parascaris</taxon>
    </lineage>
</organism>
<accession>A0A914ZR92</accession>
<proteinExistence type="predicted"/>
<sequence length="91" mass="10306">MVEADLGSGSGREGIEGLFSPENYEPAAESARVVKDRDGERSERLRALWAAEQMGECHRLLSQDRDRNEECRSRRPDAVRDEDVDVISQMI</sequence>
<dbReference type="WBParaSite" id="PgB14X_g042_t01">
    <property type="protein sequence ID" value="PgB14X_g042_t01"/>
    <property type="gene ID" value="PgB14X_g042"/>
</dbReference>
<dbReference type="Proteomes" id="UP000887569">
    <property type="component" value="Unplaced"/>
</dbReference>
<keyword evidence="2" id="KW-1185">Reference proteome</keyword>
<evidence type="ECO:0000313" key="3">
    <source>
        <dbReference type="WBParaSite" id="PgB14X_g042_t01"/>
    </source>
</evidence>
<feature type="region of interest" description="Disordered" evidence="1">
    <location>
        <begin position="1"/>
        <end position="37"/>
    </location>
</feature>
<evidence type="ECO:0000256" key="1">
    <source>
        <dbReference type="SAM" id="MobiDB-lite"/>
    </source>
</evidence>
<name>A0A914ZR92_PARUN</name>
<reference evidence="3" key="1">
    <citation type="submission" date="2022-11" db="UniProtKB">
        <authorList>
            <consortium name="WormBaseParasite"/>
        </authorList>
    </citation>
    <scope>IDENTIFICATION</scope>
</reference>
<dbReference type="AlphaFoldDB" id="A0A914ZR92"/>
<protein>
    <submittedName>
        <fullName evidence="3">Uncharacterized protein</fullName>
    </submittedName>
</protein>